<dbReference type="Pfam" id="PF17210">
    <property type="entry name" value="SdrD_B"/>
    <property type="match status" value="1"/>
</dbReference>
<sequence>MYNFSLKRPKWLERLTKGLSIIAAITMVFNMSALGVLLTPQAAYAANPSANLDQCANDPAPSPSTDGCSTSASDWVNGNVNQAKSVYYEGDTIPYRMKFDNLTLNTHTVTIEWDTTKNGKHAIDYLTTFNRTVATADPTLGVSGLPTPTTYAIPNDPQVTGASVTPIAGNFTLYGGTVTGATSYSYANGTGFTGDKSARISLTFTADVANPVLAWGGHISTRTDWGTENSAVAISGSPYHTRLIDLDGSGGNQDRSLAAAAVIYPASITIIKDAVPNGSQSFNYTTTGGLTPSTFSLVDDGTSANTKSYTGITNFGAYTVSETPVNGWDLSGIQCSVTSVNGGTQTVNLPTLSINLAEGENVTCTYKNDRQPGTISGYKWKDLNSNGVWDNGEPGLQGWTINLGGDATANTTTAANGSYSFVNLTPGNYTLSETQKTNWIQTYPGNNLHNVTLAAGQNASNVNFGNVPGACNLVITKSVNKTNSVPGDTLIYTLNFQNTGTADCTGGGVRVDDAVPVGVTYNGTHTQSSNVD</sequence>
<dbReference type="InterPro" id="IPR055371">
    <property type="entry name" value="SpaA_PFL_dom_4"/>
</dbReference>
<dbReference type="InterPro" id="IPR001434">
    <property type="entry name" value="OmcB-like_DUF11"/>
</dbReference>
<dbReference type="GO" id="GO:0005576">
    <property type="term" value="C:extracellular region"/>
    <property type="evidence" value="ECO:0007669"/>
    <property type="project" value="UniProtKB-SubCell"/>
</dbReference>
<name>A0A2H0YU02_9BACT</name>
<feature type="domain" description="SD-repeat containing protein B" evidence="5">
    <location>
        <begin position="375"/>
        <end position="444"/>
    </location>
</feature>
<comment type="subcellular location">
    <subcellularLocation>
        <location evidence="1">Secreted</location>
    </subcellularLocation>
</comment>
<dbReference type="Gene3D" id="2.60.40.10">
    <property type="entry name" value="Immunoglobulins"/>
    <property type="match status" value="1"/>
</dbReference>
<reference evidence="8" key="1">
    <citation type="submission" date="2017-09" db="EMBL/GenBank/DDBJ databases">
        <title>Depth-based differentiation of microbial function through sediment-hosted aquifers and enrichment of novel symbionts in the deep terrestrial subsurface.</title>
        <authorList>
            <person name="Probst A.J."/>
            <person name="Ladd B."/>
            <person name="Jarett J.K."/>
            <person name="Geller-Mcgrath D.E."/>
            <person name="Sieber C.M.K."/>
            <person name="Emerson J.B."/>
            <person name="Anantharaman K."/>
            <person name="Thomas B.C."/>
            <person name="Malmstrom R."/>
            <person name="Stieglmeier M."/>
            <person name="Klingl A."/>
            <person name="Woyke T."/>
            <person name="Ryan C.M."/>
            <person name="Banfield J.F."/>
        </authorList>
    </citation>
    <scope>NUCLEOTIDE SEQUENCE [LARGE SCALE GENOMIC DNA]</scope>
</reference>
<dbReference type="InterPro" id="IPR033764">
    <property type="entry name" value="Sdr_B"/>
</dbReference>
<dbReference type="Pfam" id="PF01345">
    <property type="entry name" value="DUF11"/>
    <property type="match status" value="1"/>
</dbReference>
<evidence type="ECO:0000256" key="1">
    <source>
        <dbReference type="ARBA" id="ARBA00004613"/>
    </source>
</evidence>
<organism evidence="7 8">
    <name type="scientific">Candidatus Kerfeldbacteria bacterium CG08_land_8_20_14_0_20_42_7</name>
    <dbReference type="NCBI Taxonomy" id="2014245"/>
    <lineage>
        <taxon>Bacteria</taxon>
        <taxon>Candidatus Kerfeldiibacteriota</taxon>
    </lineage>
</organism>
<dbReference type="NCBIfam" id="TIGR01451">
    <property type="entry name" value="B_ant_repeat"/>
    <property type="match status" value="1"/>
</dbReference>
<evidence type="ECO:0008006" key="9">
    <source>
        <dbReference type="Google" id="ProtNLM"/>
    </source>
</evidence>
<evidence type="ECO:0000259" key="6">
    <source>
        <dbReference type="Pfam" id="PF24514"/>
    </source>
</evidence>
<evidence type="ECO:0000256" key="2">
    <source>
        <dbReference type="ARBA" id="ARBA00022525"/>
    </source>
</evidence>
<evidence type="ECO:0000259" key="4">
    <source>
        <dbReference type="Pfam" id="PF01345"/>
    </source>
</evidence>
<keyword evidence="3" id="KW-0732">Signal</keyword>
<dbReference type="InterPro" id="IPR013783">
    <property type="entry name" value="Ig-like_fold"/>
</dbReference>
<evidence type="ECO:0000313" key="8">
    <source>
        <dbReference type="Proteomes" id="UP000228711"/>
    </source>
</evidence>
<dbReference type="AlphaFoldDB" id="A0A2H0YU02"/>
<keyword evidence="2" id="KW-0964">Secreted</keyword>
<evidence type="ECO:0000259" key="5">
    <source>
        <dbReference type="Pfam" id="PF17210"/>
    </source>
</evidence>
<dbReference type="SUPFAM" id="SSF117074">
    <property type="entry name" value="Hypothetical protein PA1324"/>
    <property type="match status" value="1"/>
</dbReference>
<feature type="non-terminal residue" evidence="7">
    <location>
        <position position="532"/>
    </location>
</feature>
<comment type="caution">
    <text evidence="7">The sequence shown here is derived from an EMBL/GenBank/DDBJ whole genome shotgun (WGS) entry which is preliminary data.</text>
</comment>
<gene>
    <name evidence="7" type="ORF">COT25_00455</name>
</gene>
<dbReference type="Proteomes" id="UP000228711">
    <property type="component" value="Unassembled WGS sequence"/>
</dbReference>
<dbReference type="InterPro" id="IPR047589">
    <property type="entry name" value="DUF11_rpt"/>
</dbReference>
<feature type="domain" description="SpaA-like prealbumin fold" evidence="6">
    <location>
        <begin position="268"/>
        <end position="369"/>
    </location>
</feature>
<evidence type="ECO:0000313" key="7">
    <source>
        <dbReference type="EMBL" id="PIS41930.1"/>
    </source>
</evidence>
<feature type="domain" description="DUF11" evidence="4">
    <location>
        <begin position="473"/>
        <end position="528"/>
    </location>
</feature>
<dbReference type="Pfam" id="PF24514">
    <property type="entry name" value="SpaA_4"/>
    <property type="match status" value="1"/>
</dbReference>
<evidence type="ECO:0000256" key="3">
    <source>
        <dbReference type="ARBA" id="ARBA00022729"/>
    </source>
</evidence>
<dbReference type="EMBL" id="PEXV01000014">
    <property type="protein sequence ID" value="PIS41930.1"/>
    <property type="molecule type" value="Genomic_DNA"/>
</dbReference>
<proteinExistence type="predicted"/>
<protein>
    <recommendedName>
        <fullName evidence="9">SD-repeat containing protein B domain-containing protein</fullName>
    </recommendedName>
</protein>
<accession>A0A2H0YU02</accession>